<reference evidence="1 2" key="1">
    <citation type="submission" date="2019-03" db="EMBL/GenBank/DDBJ databases">
        <title>Genomic Encyclopedia of Type Strains, Phase IV (KMG-IV): sequencing the most valuable type-strain genomes for metagenomic binning, comparative biology and taxonomic classification.</title>
        <authorList>
            <person name="Goeker M."/>
        </authorList>
    </citation>
    <scope>NUCLEOTIDE SEQUENCE [LARGE SCALE GENOMIC DNA]</scope>
    <source>
        <strain evidence="1 2">DSM 46831</strain>
    </source>
</reference>
<sequence>MQDTSMIPTFIVNLFKETLPEEQPEIFESKIPVEDHEGAYYFGRFHPSGKVLVVREDGSVPFFEEVEPVVERVLQYESLKKSNDLLYVLLTGEQEMYQSLVQMLEEIKNHYEEHMDLFPKEEFQRVTQTSHVLFVQQGDLEKANEELNHLASNMYRNHEITPSNLMKLKALHISVAQLFQKQILTYHKTTQDERIVVEYLYRHTPIWKFNWRGVLRDLTSVQKQIATGLSKELLEDSNVTHLFSKGASLSQEEKEMTMEQVVNHKTEVVMELMKELEHDLNQV</sequence>
<dbReference type="OrthoDB" id="2986467at2"/>
<dbReference type="Proteomes" id="UP000294746">
    <property type="component" value="Unassembled WGS sequence"/>
</dbReference>
<evidence type="ECO:0000313" key="1">
    <source>
        <dbReference type="EMBL" id="TCP66236.1"/>
    </source>
</evidence>
<dbReference type="EMBL" id="SLXV01000026">
    <property type="protein sequence ID" value="TCP66236.1"/>
    <property type="molecule type" value="Genomic_DNA"/>
</dbReference>
<evidence type="ECO:0000313" key="2">
    <source>
        <dbReference type="Proteomes" id="UP000294746"/>
    </source>
</evidence>
<comment type="caution">
    <text evidence="1">The sequence shown here is derived from an EMBL/GenBank/DDBJ whole genome shotgun (WGS) entry which is preliminary data.</text>
</comment>
<protein>
    <submittedName>
        <fullName evidence="1">Uncharacterized protein</fullName>
    </submittedName>
</protein>
<gene>
    <name evidence="1" type="ORF">EDD57_12625</name>
</gene>
<organism evidence="1 2">
    <name type="scientific">Baia soyae</name>
    <dbReference type="NCBI Taxonomy" id="1544746"/>
    <lineage>
        <taxon>Bacteria</taxon>
        <taxon>Bacillati</taxon>
        <taxon>Bacillota</taxon>
        <taxon>Bacilli</taxon>
        <taxon>Bacillales</taxon>
        <taxon>Thermoactinomycetaceae</taxon>
        <taxon>Baia</taxon>
    </lineage>
</organism>
<dbReference type="RefSeq" id="WP_131849139.1">
    <property type="nucleotide sequence ID" value="NZ_SLXV01000026.1"/>
</dbReference>
<keyword evidence="2" id="KW-1185">Reference proteome</keyword>
<proteinExistence type="predicted"/>
<dbReference type="AlphaFoldDB" id="A0A4V2SXH4"/>
<accession>A0A4V2SXH4</accession>
<name>A0A4V2SXH4_9BACL</name>